<accession>A0ABV2J854</accession>
<keyword evidence="1" id="KW-0547">Nucleotide-binding</keyword>
<dbReference type="GO" id="GO:0005524">
    <property type="term" value="F:ATP binding"/>
    <property type="evidence" value="ECO:0007669"/>
    <property type="project" value="UniProtKB-KW"/>
</dbReference>
<dbReference type="InterPro" id="IPR003439">
    <property type="entry name" value="ABC_transporter-like_ATP-bd"/>
</dbReference>
<evidence type="ECO:0000313" key="4">
    <source>
        <dbReference type="EMBL" id="MET3616966.1"/>
    </source>
</evidence>
<evidence type="ECO:0000256" key="2">
    <source>
        <dbReference type="ARBA" id="ARBA00022840"/>
    </source>
</evidence>
<dbReference type="PANTHER" id="PTHR43158:SF1">
    <property type="entry name" value="ABC TRANSPORTER, ATP-BINDING PROTEIN"/>
    <property type="match status" value="1"/>
</dbReference>
<reference evidence="4 5" key="1">
    <citation type="submission" date="2024-06" db="EMBL/GenBank/DDBJ databases">
        <title>Genomic Encyclopedia of Type Strains, Phase IV (KMG-IV): sequencing the most valuable type-strain genomes for metagenomic binning, comparative biology and taxonomic classification.</title>
        <authorList>
            <person name="Goeker M."/>
        </authorList>
    </citation>
    <scope>NUCLEOTIDE SEQUENCE [LARGE SCALE GENOMIC DNA]</scope>
    <source>
        <strain evidence="4 5">DSM 21460</strain>
    </source>
</reference>
<dbReference type="Gene3D" id="3.40.50.300">
    <property type="entry name" value="P-loop containing nucleotide triphosphate hydrolases"/>
    <property type="match status" value="1"/>
</dbReference>
<gene>
    <name evidence="4" type="ORF">ABID14_000591</name>
</gene>
<evidence type="ECO:0000313" key="5">
    <source>
        <dbReference type="Proteomes" id="UP001549162"/>
    </source>
</evidence>
<organism evidence="4 5">
    <name type="scientific">Peptoniphilus olsenii</name>
    <dbReference type="NCBI Taxonomy" id="411570"/>
    <lineage>
        <taxon>Bacteria</taxon>
        <taxon>Bacillati</taxon>
        <taxon>Bacillota</taxon>
        <taxon>Tissierellia</taxon>
        <taxon>Tissierellales</taxon>
        <taxon>Peptoniphilaceae</taxon>
        <taxon>Peptoniphilus</taxon>
    </lineage>
</organism>
<evidence type="ECO:0000256" key="1">
    <source>
        <dbReference type="ARBA" id="ARBA00022741"/>
    </source>
</evidence>
<comment type="caution">
    <text evidence="4">The sequence shown here is derived from an EMBL/GenBank/DDBJ whole genome shotgun (WGS) entry which is preliminary data.</text>
</comment>
<dbReference type="Proteomes" id="UP001549162">
    <property type="component" value="Unassembled WGS sequence"/>
</dbReference>
<keyword evidence="5" id="KW-1185">Reference proteome</keyword>
<protein>
    <submittedName>
        <fullName evidence="4">ABC-2 type transport system ATP-binding protein</fullName>
    </submittedName>
</protein>
<dbReference type="EMBL" id="JBEPMA010000002">
    <property type="protein sequence ID" value="MET3616966.1"/>
    <property type="molecule type" value="Genomic_DNA"/>
</dbReference>
<keyword evidence="2 4" id="KW-0067">ATP-binding</keyword>
<proteinExistence type="predicted"/>
<evidence type="ECO:0000259" key="3">
    <source>
        <dbReference type="Pfam" id="PF00005"/>
    </source>
</evidence>
<dbReference type="InterPro" id="IPR027417">
    <property type="entry name" value="P-loop_NTPase"/>
</dbReference>
<dbReference type="SUPFAM" id="SSF52540">
    <property type="entry name" value="P-loop containing nucleoside triphosphate hydrolases"/>
    <property type="match status" value="1"/>
</dbReference>
<name>A0ABV2J854_9FIRM</name>
<dbReference type="Pfam" id="PF00005">
    <property type="entry name" value="ABC_tran"/>
    <property type="match status" value="1"/>
</dbReference>
<feature type="domain" description="ABC transporter" evidence="3">
    <location>
        <begin position="1"/>
        <end position="109"/>
    </location>
</feature>
<sequence length="184" mass="21160">MRILAGLEMTYSGEVLVNGEKPSANTKSFVSYQPDRFSLDERLSVKETMETYANFFEDFNETKFKSLLADFKLPFDSKIKEMSRGMKEKVQIALSLSRDAELYLLDEPISGVDPASRKIIIDAILKNFEEDSLLIVSTHLINAIEPLLDRVLFLSDGKIFLNETVDYIRDEKKMSLEDYFTEVF</sequence>
<dbReference type="PANTHER" id="PTHR43158">
    <property type="entry name" value="SKFA PEPTIDE EXPORT ATP-BINDING PROTEIN SKFE"/>
    <property type="match status" value="1"/>
</dbReference>